<dbReference type="InterPro" id="IPR027027">
    <property type="entry name" value="GOSR2/Membrin/Bos1"/>
</dbReference>
<dbReference type="OrthoDB" id="158360at2759"/>
<keyword evidence="2 12" id="KW-0812">Transmembrane</keyword>
<dbReference type="Pfam" id="PF12352">
    <property type="entry name" value="V-SNARE_C"/>
    <property type="match status" value="1"/>
</dbReference>
<dbReference type="GO" id="GO:0012507">
    <property type="term" value="C:ER to Golgi transport vesicle membrane"/>
    <property type="evidence" value="ECO:0007669"/>
    <property type="project" value="TreeGrafter"/>
</dbReference>
<keyword evidence="13" id="KW-0675">Receptor</keyword>
<comment type="function">
    <text evidence="7 10">Involved in transport of proteins from the cis/medial-Golgi to the trans-Golgi network.</text>
</comment>
<dbReference type="GO" id="GO:0000149">
    <property type="term" value="F:SNARE binding"/>
    <property type="evidence" value="ECO:0007669"/>
    <property type="project" value="TreeGrafter"/>
</dbReference>
<dbReference type="SUPFAM" id="SSF58038">
    <property type="entry name" value="SNARE fusion complex"/>
    <property type="match status" value="1"/>
</dbReference>
<evidence type="ECO:0000256" key="7">
    <source>
        <dbReference type="ARBA" id="ARBA00037078"/>
    </source>
</evidence>
<feature type="transmembrane region" description="Helical" evidence="12">
    <location>
        <begin position="190"/>
        <end position="210"/>
    </location>
</feature>
<dbReference type="GO" id="GO:0005789">
    <property type="term" value="C:endoplasmic reticulum membrane"/>
    <property type="evidence" value="ECO:0007669"/>
    <property type="project" value="TreeGrafter"/>
</dbReference>
<name>A0A2H8TJQ6_9HEMI</name>
<keyword evidence="5" id="KW-0333">Golgi apparatus</keyword>
<dbReference type="GO" id="GO:0005794">
    <property type="term" value="C:Golgi apparatus"/>
    <property type="evidence" value="ECO:0007669"/>
    <property type="project" value="UniProtKB-SubCell"/>
</dbReference>
<comment type="subcellular location">
    <subcellularLocation>
        <location evidence="8">Golgi apparatus</location>
        <location evidence="8">cis-Golgi network membrane</location>
        <topology evidence="8">Single-pass type IV membrane protein</topology>
    </subcellularLocation>
</comment>
<feature type="coiled-coil region" evidence="11">
    <location>
        <begin position="67"/>
        <end position="109"/>
    </location>
</feature>
<dbReference type="PANTHER" id="PTHR21230:SF1">
    <property type="entry name" value="GOLGI SNAP RECEPTOR COMPLEX MEMBER 2"/>
    <property type="match status" value="1"/>
</dbReference>
<evidence type="ECO:0000256" key="1">
    <source>
        <dbReference type="ARBA" id="ARBA00022448"/>
    </source>
</evidence>
<evidence type="ECO:0000256" key="3">
    <source>
        <dbReference type="ARBA" id="ARBA00022927"/>
    </source>
</evidence>
<dbReference type="GO" id="GO:0006906">
    <property type="term" value="P:vesicle fusion"/>
    <property type="evidence" value="ECO:0007669"/>
    <property type="project" value="TreeGrafter"/>
</dbReference>
<dbReference type="CDD" id="cd15863">
    <property type="entry name" value="SNARE_GS27"/>
    <property type="match status" value="1"/>
</dbReference>
<protein>
    <submittedName>
        <fullName evidence="13">Golgi SNAP receptor complex member 2</fullName>
    </submittedName>
</protein>
<evidence type="ECO:0000313" key="13">
    <source>
        <dbReference type="EMBL" id="MBW14260.1"/>
    </source>
</evidence>
<dbReference type="AlphaFoldDB" id="A0A2H8TJQ6"/>
<dbReference type="PANTHER" id="PTHR21230">
    <property type="entry name" value="VESICLE TRANSPORT V-SNARE PROTEIN VTI1-RELATED"/>
    <property type="match status" value="1"/>
</dbReference>
<evidence type="ECO:0000256" key="2">
    <source>
        <dbReference type="ARBA" id="ARBA00022692"/>
    </source>
</evidence>
<dbReference type="GO" id="GO:0015031">
    <property type="term" value="P:protein transport"/>
    <property type="evidence" value="ECO:0007669"/>
    <property type="project" value="UniProtKB-KW"/>
</dbReference>
<evidence type="ECO:0000256" key="5">
    <source>
        <dbReference type="ARBA" id="ARBA00023034"/>
    </source>
</evidence>
<evidence type="ECO:0000256" key="6">
    <source>
        <dbReference type="ARBA" id="ARBA00023136"/>
    </source>
</evidence>
<organism evidence="13">
    <name type="scientific">Melanaphis sacchari</name>
    <dbReference type="NCBI Taxonomy" id="742174"/>
    <lineage>
        <taxon>Eukaryota</taxon>
        <taxon>Metazoa</taxon>
        <taxon>Ecdysozoa</taxon>
        <taxon>Arthropoda</taxon>
        <taxon>Hexapoda</taxon>
        <taxon>Insecta</taxon>
        <taxon>Pterygota</taxon>
        <taxon>Neoptera</taxon>
        <taxon>Paraneoptera</taxon>
        <taxon>Hemiptera</taxon>
        <taxon>Sternorrhyncha</taxon>
        <taxon>Aphidomorpha</taxon>
        <taxon>Aphidoidea</taxon>
        <taxon>Aphididae</taxon>
        <taxon>Aphidini</taxon>
        <taxon>Melanaphis</taxon>
    </lineage>
</organism>
<keyword evidence="3 10" id="KW-0653">Protein transport</keyword>
<proteinExistence type="inferred from homology"/>
<dbReference type="GO" id="GO:0031201">
    <property type="term" value="C:SNARE complex"/>
    <property type="evidence" value="ECO:0007669"/>
    <property type="project" value="TreeGrafter"/>
</dbReference>
<keyword evidence="1 10" id="KW-0813">Transport</keyword>
<gene>
    <name evidence="13" type="primary">Gosr2</name>
</gene>
<evidence type="ECO:0000256" key="9">
    <source>
        <dbReference type="ARBA" id="ARBA00038172"/>
    </source>
</evidence>
<dbReference type="GO" id="GO:0031902">
    <property type="term" value="C:late endosome membrane"/>
    <property type="evidence" value="ECO:0007669"/>
    <property type="project" value="TreeGrafter"/>
</dbReference>
<reference evidence="13" key="1">
    <citation type="submission" date="2017-10" db="EMBL/GenBank/DDBJ databases">
        <title>Transcriptome Assembly of Sugarcane Aphid Adults.</title>
        <authorList>
            <person name="Scully E.D."/>
            <person name="Palmer N.A."/>
            <person name="Geib S.M."/>
            <person name="Sarath G."/>
            <person name="Sattler S.E."/>
        </authorList>
    </citation>
    <scope>NUCLEOTIDE SEQUENCE</scope>
    <source>
        <tissue evidence="13">Whole body</tissue>
    </source>
</reference>
<evidence type="ECO:0000256" key="11">
    <source>
        <dbReference type="SAM" id="Coils"/>
    </source>
</evidence>
<evidence type="ECO:0000256" key="12">
    <source>
        <dbReference type="SAM" id="Phobius"/>
    </source>
</evidence>
<keyword evidence="11" id="KW-0175">Coiled coil</keyword>
<keyword evidence="6 10" id="KW-0472">Membrane</keyword>
<comment type="similarity">
    <text evidence="9 10">Belongs to the GOSR2 family.</text>
</comment>
<dbReference type="EMBL" id="GFXV01002455">
    <property type="protein sequence ID" value="MBW14260.1"/>
    <property type="molecule type" value="Transcribed_RNA"/>
</dbReference>
<evidence type="ECO:0000256" key="10">
    <source>
        <dbReference type="PIRNR" id="PIRNR028865"/>
    </source>
</evidence>
<evidence type="ECO:0000256" key="8">
    <source>
        <dbReference type="ARBA" id="ARBA00037862"/>
    </source>
</evidence>
<dbReference type="PIRSF" id="PIRSF028865">
    <property type="entry name" value="Membrin-2"/>
    <property type="match status" value="1"/>
</dbReference>
<keyword evidence="4 12" id="KW-1133">Transmembrane helix</keyword>
<dbReference type="Gene3D" id="1.20.5.110">
    <property type="match status" value="1"/>
</dbReference>
<sequence>MENLYHQTNRLILETQELFHRLENSKSELVEADVQSRILTISQNCEHLDILVHKEPVSRRNNAKLRVDQLKYDYQHLQSALRTHQQNQLRRLRAEQEREELLNRRFTRNSDMNDTTILIDSSIQHQNSLQGANRGVDDLLGSGVSILQSLREQRDRLTSTRNRLTGIFGSLRLSNTTMKYIEKRLKEDRYILYGGMAITILIIIIVMIYFS</sequence>
<evidence type="ECO:0000256" key="4">
    <source>
        <dbReference type="ARBA" id="ARBA00022989"/>
    </source>
</evidence>
<accession>A0A2H8TJQ6</accession>
<dbReference type="GO" id="GO:0005484">
    <property type="term" value="F:SNAP receptor activity"/>
    <property type="evidence" value="ECO:0007669"/>
    <property type="project" value="InterPro"/>
</dbReference>